<sequence length="168" mass="18907">MGSQKASGAQAGILQRFRQSLEKFVHPNTYLSERLSWVRKTGWEAYDNLNRFWNGPTISSSKDLHENVKITVISTSPPVLLFSTASFTDLEKLWEEELRKGVQNGPASCIFVISKVEVNSAKRNTVKALFVSSSGPKLDEVCTALVVAFVFVFVFEHNNEQDIQNDEH</sequence>
<evidence type="ECO:0000313" key="1">
    <source>
        <dbReference type="EMBL" id="OCL04680.1"/>
    </source>
</evidence>
<protein>
    <submittedName>
        <fullName evidence="1">Uncharacterized protein</fullName>
    </submittedName>
</protein>
<dbReference type="EMBL" id="KV750463">
    <property type="protein sequence ID" value="OCL04680.1"/>
    <property type="molecule type" value="Genomic_DNA"/>
</dbReference>
<organism evidence="1 2">
    <name type="scientific">Glonium stellatum</name>
    <dbReference type="NCBI Taxonomy" id="574774"/>
    <lineage>
        <taxon>Eukaryota</taxon>
        <taxon>Fungi</taxon>
        <taxon>Dikarya</taxon>
        <taxon>Ascomycota</taxon>
        <taxon>Pezizomycotina</taxon>
        <taxon>Dothideomycetes</taxon>
        <taxon>Pleosporomycetidae</taxon>
        <taxon>Gloniales</taxon>
        <taxon>Gloniaceae</taxon>
        <taxon>Glonium</taxon>
    </lineage>
</organism>
<dbReference type="AlphaFoldDB" id="A0A8E2EU45"/>
<evidence type="ECO:0000313" key="2">
    <source>
        <dbReference type="Proteomes" id="UP000250140"/>
    </source>
</evidence>
<accession>A0A8E2EU45</accession>
<keyword evidence="2" id="KW-1185">Reference proteome</keyword>
<name>A0A8E2EU45_9PEZI</name>
<proteinExistence type="predicted"/>
<dbReference type="Proteomes" id="UP000250140">
    <property type="component" value="Unassembled WGS sequence"/>
</dbReference>
<reference evidence="1 2" key="1">
    <citation type="journal article" date="2016" name="Nat. Commun.">
        <title>Ectomycorrhizal ecology is imprinted in the genome of the dominant symbiotic fungus Cenococcum geophilum.</title>
        <authorList>
            <consortium name="DOE Joint Genome Institute"/>
            <person name="Peter M."/>
            <person name="Kohler A."/>
            <person name="Ohm R.A."/>
            <person name="Kuo A."/>
            <person name="Krutzmann J."/>
            <person name="Morin E."/>
            <person name="Arend M."/>
            <person name="Barry K.W."/>
            <person name="Binder M."/>
            <person name="Choi C."/>
            <person name="Clum A."/>
            <person name="Copeland A."/>
            <person name="Grisel N."/>
            <person name="Haridas S."/>
            <person name="Kipfer T."/>
            <person name="LaButti K."/>
            <person name="Lindquist E."/>
            <person name="Lipzen A."/>
            <person name="Maire R."/>
            <person name="Meier B."/>
            <person name="Mihaltcheva S."/>
            <person name="Molinier V."/>
            <person name="Murat C."/>
            <person name="Poggeler S."/>
            <person name="Quandt C.A."/>
            <person name="Sperisen C."/>
            <person name="Tritt A."/>
            <person name="Tisserant E."/>
            <person name="Crous P.W."/>
            <person name="Henrissat B."/>
            <person name="Nehls U."/>
            <person name="Egli S."/>
            <person name="Spatafora J.W."/>
            <person name="Grigoriev I.V."/>
            <person name="Martin F.M."/>
        </authorList>
    </citation>
    <scope>NUCLEOTIDE SEQUENCE [LARGE SCALE GENOMIC DNA]</scope>
    <source>
        <strain evidence="1 2">CBS 207.34</strain>
    </source>
</reference>
<gene>
    <name evidence="1" type="ORF">AOQ84DRAFT_225723</name>
</gene>